<protein>
    <submittedName>
        <fullName evidence="1">Uncharacterized protein</fullName>
    </submittedName>
</protein>
<feature type="non-terminal residue" evidence="1">
    <location>
        <position position="30"/>
    </location>
</feature>
<evidence type="ECO:0000313" key="1">
    <source>
        <dbReference type="EMBL" id="CDW39405.1"/>
    </source>
</evidence>
<proteinExistence type="predicted"/>
<organism evidence="1">
    <name type="scientific">Lepeophtheirus salmonis</name>
    <name type="common">Salmon louse</name>
    <name type="synonym">Caligus salmonis</name>
    <dbReference type="NCBI Taxonomy" id="72036"/>
    <lineage>
        <taxon>Eukaryota</taxon>
        <taxon>Metazoa</taxon>
        <taxon>Ecdysozoa</taxon>
        <taxon>Arthropoda</taxon>
        <taxon>Crustacea</taxon>
        <taxon>Multicrustacea</taxon>
        <taxon>Hexanauplia</taxon>
        <taxon>Copepoda</taxon>
        <taxon>Siphonostomatoida</taxon>
        <taxon>Caligidae</taxon>
        <taxon>Lepeophtheirus</taxon>
    </lineage>
</organism>
<reference evidence="1" key="1">
    <citation type="submission" date="2014-05" db="EMBL/GenBank/DDBJ databases">
        <authorList>
            <person name="Chronopoulou M."/>
        </authorList>
    </citation>
    <scope>NUCLEOTIDE SEQUENCE</scope>
    <source>
        <tissue evidence="1">Whole organism</tissue>
    </source>
</reference>
<dbReference type="AlphaFoldDB" id="A0A0K2UMZ0"/>
<accession>A0A0K2UMZ0</accession>
<name>A0A0K2UMZ0_LEPSM</name>
<sequence>MNIQKYIVSGVRRIIFMRALGFWNFLKKNQ</sequence>
<dbReference type="EMBL" id="HACA01022044">
    <property type="protein sequence ID" value="CDW39405.1"/>
    <property type="molecule type" value="Transcribed_RNA"/>
</dbReference>